<proteinExistence type="predicted"/>
<dbReference type="GeneID" id="83064894"/>
<dbReference type="Proteomes" id="UP000218824">
    <property type="component" value="Chromosome"/>
</dbReference>
<dbReference type="Pfam" id="PF00583">
    <property type="entry name" value="Acetyltransf_1"/>
    <property type="match status" value="1"/>
</dbReference>
<dbReference type="PROSITE" id="PS51186">
    <property type="entry name" value="GNAT"/>
    <property type="match status" value="1"/>
</dbReference>
<reference evidence="4 5" key="1">
    <citation type="journal article" date="2017" name="DNA Res.">
        <title>Complete genome sequence and expression profile of the commercial lytic enzyme producer Lysobacter enzymogenes M497-1.</title>
        <authorList>
            <person name="Takami H."/>
            <person name="Toyoda A."/>
            <person name="Uchiyama I."/>
            <person name="Itoh T."/>
            <person name="Takaki Y."/>
            <person name="Arai W."/>
            <person name="Nishi S."/>
            <person name="Kawai M."/>
            <person name="Shinya K."/>
            <person name="Ikeda H."/>
        </authorList>
    </citation>
    <scope>NUCLEOTIDE SEQUENCE [LARGE SCALE GENOMIC DNA]</scope>
    <source>
        <strain evidence="4 5">M497-1</strain>
    </source>
</reference>
<dbReference type="InterPro" id="IPR000182">
    <property type="entry name" value="GNAT_dom"/>
</dbReference>
<evidence type="ECO:0000259" key="3">
    <source>
        <dbReference type="PROSITE" id="PS51186"/>
    </source>
</evidence>
<dbReference type="PANTHER" id="PTHR43877:SF2">
    <property type="entry name" value="AMINOALKYLPHOSPHONATE N-ACETYLTRANSFERASE-RELATED"/>
    <property type="match status" value="1"/>
</dbReference>
<dbReference type="RefSeq" id="WP_096378998.1">
    <property type="nucleotide sequence ID" value="NZ_AP014940.1"/>
</dbReference>
<dbReference type="GO" id="GO:0016747">
    <property type="term" value="F:acyltransferase activity, transferring groups other than amino-acyl groups"/>
    <property type="evidence" value="ECO:0007669"/>
    <property type="project" value="InterPro"/>
</dbReference>
<evidence type="ECO:0000313" key="5">
    <source>
        <dbReference type="Proteomes" id="UP000218824"/>
    </source>
</evidence>
<dbReference type="SUPFAM" id="SSF55729">
    <property type="entry name" value="Acyl-CoA N-acyltransferases (Nat)"/>
    <property type="match status" value="1"/>
</dbReference>
<dbReference type="AlphaFoldDB" id="A0AAU9ATW6"/>
<name>A0AAU9ATW6_LYSEN</name>
<dbReference type="InterPro" id="IPR050832">
    <property type="entry name" value="Bact_Acetyltransf"/>
</dbReference>
<keyword evidence="2" id="KW-0012">Acyltransferase</keyword>
<protein>
    <submittedName>
        <fullName evidence="4">Acetyltransferase</fullName>
    </submittedName>
</protein>
<dbReference type="KEGG" id="lem:LEN_3068"/>
<accession>A0AAU9ATW6</accession>
<evidence type="ECO:0000256" key="2">
    <source>
        <dbReference type="ARBA" id="ARBA00023315"/>
    </source>
</evidence>
<gene>
    <name evidence="4" type="ORF">LEN_3068</name>
</gene>
<sequence length="160" mass="17283">MTLPPGVVLRPILPRDDAAVAAITRQVLAEFGSGLASDPEADAMQRAYSRPRSAYFVVERDGRLGGGCGIAPLLGGDDGICELRKFYLLPGVRGIGLGQALLDKCLLTARGFGYGQCYVEALDRMSEAHRLLEANSFQLLQAPLGYGELRGSHTWYLRSL</sequence>
<feature type="domain" description="N-acetyltransferase" evidence="3">
    <location>
        <begin position="7"/>
        <end position="160"/>
    </location>
</feature>
<keyword evidence="1" id="KW-0808">Transferase</keyword>
<dbReference type="InterPro" id="IPR016181">
    <property type="entry name" value="Acyl_CoA_acyltransferase"/>
</dbReference>
<dbReference type="Gene3D" id="3.40.630.30">
    <property type="match status" value="1"/>
</dbReference>
<dbReference type="CDD" id="cd04301">
    <property type="entry name" value="NAT_SF"/>
    <property type="match status" value="1"/>
</dbReference>
<dbReference type="PANTHER" id="PTHR43877">
    <property type="entry name" value="AMINOALKYLPHOSPHONATE N-ACETYLTRANSFERASE-RELATED-RELATED"/>
    <property type="match status" value="1"/>
</dbReference>
<evidence type="ECO:0000256" key="1">
    <source>
        <dbReference type="ARBA" id="ARBA00022679"/>
    </source>
</evidence>
<dbReference type="EMBL" id="AP014940">
    <property type="protein sequence ID" value="BAV98555.1"/>
    <property type="molecule type" value="Genomic_DNA"/>
</dbReference>
<organism evidence="4 5">
    <name type="scientific">Lysobacter enzymogenes</name>
    <dbReference type="NCBI Taxonomy" id="69"/>
    <lineage>
        <taxon>Bacteria</taxon>
        <taxon>Pseudomonadati</taxon>
        <taxon>Pseudomonadota</taxon>
        <taxon>Gammaproteobacteria</taxon>
        <taxon>Lysobacterales</taxon>
        <taxon>Lysobacteraceae</taxon>
        <taxon>Lysobacter</taxon>
    </lineage>
</organism>
<evidence type="ECO:0000313" key="4">
    <source>
        <dbReference type="EMBL" id="BAV98555.1"/>
    </source>
</evidence>